<name>A0A8X6U969_NEPPI</name>
<keyword evidence="2" id="KW-1185">Reference proteome</keyword>
<evidence type="ECO:0000313" key="1">
    <source>
        <dbReference type="EMBL" id="GFT94104.1"/>
    </source>
</evidence>
<accession>A0A8X6U969</accession>
<dbReference type="Proteomes" id="UP000887013">
    <property type="component" value="Unassembled WGS sequence"/>
</dbReference>
<dbReference type="EMBL" id="BMAW01025830">
    <property type="protein sequence ID" value="GFT94104.1"/>
    <property type="molecule type" value="Genomic_DNA"/>
</dbReference>
<reference evidence="1" key="1">
    <citation type="submission" date="2020-08" db="EMBL/GenBank/DDBJ databases">
        <title>Multicomponent nature underlies the extraordinary mechanical properties of spider dragline silk.</title>
        <authorList>
            <person name="Kono N."/>
            <person name="Nakamura H."/>
            <person name="Mori M."/>
            <person name="Yoshida Y."/>
            <person name="Ohtoshi R."/>
            <person name="Malay A.D."/>
            <person name="Moran D.A.P."/>
            <person name="Tomita M."/>
            <person name="Numata K."/>
            <person name="Arakawa K."/>
        </authorList>
    </citation>
    <scope>NUCLEOTIDE SEQUENCE</scope>
</reference>
<organism evidence="1 2">
    <name type="scientific">Nephila pilipes</name>
    <name type="common">Giant wood spider</name>
    <name type="synonym">Nephila maculata</name>
    <dbReference type="NCBI Taxonomy" id="299642"/>
    <lineage>
        <taxon>Eukaryota</taxon>
        <taxon>Metazoa</taxon>
        <taxon>Ecdysozoa</taxon>
        <taxon>Arthropoda</taxon>
        <taxon>Chelicerata</taxon>
        <taxon>Arachnida</taxon>
        <taxon>Araneae</taxon>
        <taxon>Araneomorphae</taxon>
        <taxon>Entelegynae</taxon>
        <taxon>Araneoidea</taxon>
        <taxon>Nephilidae</taxon>
        <taxon>Nephila</taxon>
    </lineage>
</organism>
<protein>
    <submittedName>
        <fullName evidence="1">Uncharacterized protein</fullName>
    </submittedName>
</protein>
<sequence length="101" mass="11044">MLMGVESPVIKLPRTRVSFTTFLRATPLTVDSSPVFTETYEGSSLLFIKPSTSPRSANNDLAKYLFINASSLHFGGPVSIVLFRSTEGRAPVPRGVIWLAE</sequence>
<proteinExistence type="predicted"/>
<comment type="caution">
    <text evidence="1">The sequence shown here is derived from an EMBL/GenBank/DDBJ whole genome shotgun (WGS) entry which is preliminary data.</text>
</comment>
<gene>
    <name evidence="1" type="ORF">NPIL_148891</name>
</gene>
<evidence type="ECO:0000313" key="2">
    <source>
        <dbReference type="Proteomes" id="UP000887013"/>
    </source>
</evidence>
<dbReference type="AlphaFoldDB" id="A0A8X6U969"/>